<protein>
    <submittedName>
        <fullName evidence="3">Uncharacterized protein</fullName>
    </submittedName>
</protein>
<dbReference type="GO" id="GO:1990904">
    <property type="term" value="C:ribonucleoprotein complex"/>
    <property type="evidence" value="ECO:0007669"/>
    <property type="project" value="UniProtKB-KW"/>
</dbReference>
<dbReference type="Proteomes" id="UP000008694">
    <property type="component" value="Unassembled WGS sequence"/>
</dbReference>
<evidence type="ECO:0000256" key="2">
    <source>
        <dbReference type="ARBA" id="ARBA00023274"/>
    </source>
</evidence>
<keyword evidence="4" id="KW-1185">Reference proteome</keyword>
<dbReference type="PANTHER" id="PTHR11449">
    <property type="entry name" value="RIBOSOMAL PROTEIN L30"/>
    <property type="match status" value="1"/>
</dbReference>
<accession>D7L049</accession>
<evidence type="ECO:0000313" key="4">
    <source>
        <dbReference type="Proteomes" id="UP000008694"/>
    </source>
</evidence>
<dbReference type="InterPro" id="IPR039109">
    <property type="entry name" value="Ribosomal_eL30-like"/>
</dbReference>
<sequence length="63" mass="7322">MFCVDFCFVVYSGFVHREDYCNLHNCPPLRKSEIEYYAMLAKFGVHHYNGKIESGGRAAKEKD</sequence>
<dbReference type="AlphaFoldDB" id="D7L049"/>
<dbReference type="GO" id="GO:0003723">
    <property type="term" value="F:RNA binding"/>
    <property type="evidence" value="ECO:0007669"/>
    <property type="project" value="InterPro"/>
</dbReference>
<dbReference type="EMBL" id="GL348715">
    <property type="protein sequence ID" value="EFH62149.1"/>
    <property type="molecule type" value="Genomic_DNA"/>
</dbReference>
<dbReference type="Gene3D" id="3.30.1330.30">
    <property type="match status" value="1"/>
</dbReference>
<keyword evidence="1" id="KW-0689">Ribosomal protein</keyword>
<reference evidence="4" key="1">
    <citation type="journal article" date="2011" name="Nat. Genet.">
        <title>The Arabidopsis lyrata genome sequence and the basis of rapid genome size change.</title>
        <authorList>
            <person name="Hu T.T."/>
            <person name="Pattyn P."/>
            <person name="Bakker E.G."/>
            <person name="Cao J."/>
            <person name="Cheng J.-F."/>
            <person name="Clark R.M."/>
            <person name="Fahlgren N."/>
            <person name="Fawcett J.A."/>
            <person name="Grimwood J."/>
            <person name="Gundlach H."/>
            <person name="Haberer G."/>
            <person name="Hollister J.D."/>
            <person name="Ossowski S."/>
            <person name="Ottilar R.P."/>
            <person name="Salamov A.A."/>
            <person name="Schneeberger K."/>
            <person name="Spannagl M."/>
            <person name="Wang X."/>
            <person name="Yang L."/>
            <person name="Nasrallah M.E."/>
            <person name="Bergelson J."/>
            <person name="Carrington J.C."/>
            <person name="Gaut B.S."/>
            <person name="Schmutz J."/>
            <person name="Mayer K.F.X."/>
            <person name="Van de Peer Y."/>
            <person name="Grigoriev I.V."/>
            <person name="Nordborg M."/>
            <person name="Weigel D."/>
            <person name="Guo Y.-L."/>
        </authorList>
    </citation>
    <scope>NUCLEOTIDE SEQUENCE [LARGE SCALE GENOMIC DNA]</scope>
    <source>
        <strain evidence="4">cv. MN47</strain>
    </source>
</reference>
<organism evidence="4">
    <name type="scientific">Arabidopsis lyrata subsp. lyrata</name>
    <name type="common">Lyre-leaved rock-cress</name>
    <dbReference type="NCBI Taxonomy" id="81972"/>
    <lineage>
        <taxon>Eukaryota</taxon>
        <taxon>Viridiplantae</taxon>
        <taxon>Streptophyta</taxon>
        <taxon>Embryophyta</taxon>
        <taxon>Tracheophyta</taxon>
        <taxon>Spermatophyta</taxon>
        <taxon>Magnoliopsida</taxon>
        <taxon>eudicotyledons</taxon>
        <taxon>Gunneridae</taxon>
        <taxon>Pentapetalae</taxon>
        <taxon>rosids</taxon>
        <taxon>malvids</taxon>
        <taxon>Brassicales</taxon>
        <taxon>Brassicaceae</taxon>
        <taxon>Camelineae</taxon>
        <taxon>Arabidopsis</taxon>
    </lineage>
</organism>
<dbReference type="GO" id="GO:0005840">
    <property type="term" value="C:ribosome"/>
    <property type="evidence" value="ECO:0007669"/>
    <property type="project" value="UniProtKB-KW"/>
</dbReference>
<dbReference type="HOGENOM" id="CLU_2888797_0_0_1"/>
<name>D7L049_ARALL</name>
<dbReference type="Gramene" id="scaffold_303568.1">
    <property type="protein sequence ID" value="scaffold_303568.1"/>
    <property type="gene ID" value="scaffold_303568.1"/>
</dbReference>
<dbReference type="InterPro" id="IPR029064">
    <property type="entry name" value="Ribosomal_eL30-like_sf"/>
</dbReference>
<evidence type="ECO:0000313" key="3">
    <source>
        <dbReference type="EMBL" id="EFH62149.1"/>
    </source>
</evidence>
<proteinExistence type="predicted"/>
<evidence type="ECO:0000256" key="1">
    <source>
        <dbReference type="ARBA" id="ARBA00022980"/>
    </source>
</evidence>
<keyword evidence="2" id="KW-0687">Ribonucleoprotein</keyword>
<gene>
    <name evidence="3" type="ORF">ARALYDRAFT_899598</name>
</gene>